<dbReference type="EMBL" id="AP014924">
    <property type="protein sequence ID" value="BAS29050.1"/>
    <property type="molecule type" value="Genomic_DNA"/>
</dbReference>
<feature type="compositionally biased region" description="Low complexity" evidence="1">
    <location>
        <begin position="230"/>
        <end position="239"/>
    </location>
</feature>
<dbReference type="STRING" id="1555112.LIP_3233"/>
<dbReference type="PATRIC" id="fig|1555112.3.peg.3271"/>
<dbReference type="PANTHER" id="PTHR30029">
    <property type="entry name" value="STAGE V SPORULATION PROTEIN R"/>
    <property type="match status" value="1"/>
</dbReference>
<dbReference type="InterPro" id="IPR057008">
    <property type="entry name" value="SpoVR-like_C"/>
</dbReference>
<accession>A0A0K2SPK2</accession>
<dbReference type="Pfam" id="PF04293">
    <property type="entry name" value="SpoVR"/>
    <property type="match status" value="1"/>
</dbReference>
<feature type="domain" description="SpoVR-like C-terminal" evidence="3">
    <location>
        <begin position="434"/>
        <end position="485"/>
    </location>
</feature>
<evidence type="ECO:0000313" key="5">
    <source>
        <dbReference type="Proteomes" id="UP000065807"/>
    </source>
</evidence>
<reference evidence="5" key="1">
    <citation type="submission" date="2015-07" db="EMBL/GenBank/DDBJ databases">
        <title>Complete genome sequence and phylogenetic analysis of Limnochorda pilosa.</title>
        <authorList>
            <person name="Watanabe M."/>
            <person name="Kojima H."/>
            <person name="Fukui M."/>
        </authorList>
    </citation>
    <scope>NUCLEOTIDE SEQUENCE [LARGE SCALE GENOMIC DNA]</scope>
    <source>
        <strain evidence="5">HC45</strain>
    </source>
</reference>
<name>A0A0K2SPK2_LIMPI</name>
<dbReference type="PANTHER" id="PTHR30029:SF2">
    <property type="entry name" value="STAGE V SPORULATION PROTEIN R"/>
    <property type="match status" value="1"/>
</dbReference>
<feature type="domain" description="SpoVR protein-like N-terminal" evidence="2">
    <location>
        <begin position="8"/>
        <end position="431"/>
    </location>
</feature>
<feature type="compositionally biased region" description="Basic and acidic residues" evidence="1">
    <location>
        <begin position="172"/>
        <end position="190"/>
    </location>
</feature>
<organism evidence="4 5">
    <name type="scientific">Limnochorda pilosa</name>
    <dbReference type="NCBI Taxonomy" id="1555112"/>
    <lineage>
        <taxon>Bacteria</taxon>
        <taxon>Bacillati</taxon>
        <taxon>Bacillota</taxon>
        <taxon>Limnochordia</taxon>
        <taxon>Limnochordales</taxon>
        <taxon>Limnochordaceae</taxon>
        <taxon>Limnochorda</taxon>
    </lineage>
</organism>
<keyword evidence="5" id="KW-1185">Reference proteome</keyword>
<evidence type="ECO:0000259" key="2">
    <source>
        <dbReference type="Pfam" id="PF04293"/>
    </source>
</evidence>
<dbReference type="OrthoDB" id="9784270at2"/>
<gene>
    <name evidence="4" type="ORF">LIP_3233</name>
</gene>
<evidence type="ECO:0000259" key="3">
    <source>
        <dbReference type="Pfam" id="PF24755"/>
    </source>
</evidence>
<evidence type="ECO:0000313" key="4">
    <source>
        <dbReference type="EMBL" id="BAS29050.1"/>
    </source>
</evidence>
<proteinExistence type="predicted"/>
<sequence>MTPAEIGTFEQQLERIERQARAMGLDFFPVRFELVPAEVMYTFGAYGMPHRFTHWSFGKAYQRMKTQYDYNLSRIYELVINSDPAYAFLLEGNSLLQNLVVAAHVLAHVDFFKNNRRFQHTSRTMVESMAVDAERMRAYEFTYGREAVEAILDAALAIQDQVDPYGNPWRGPEWRDPKPKVRKAPGEHDGGAGSRQGGDPYSDLWALDRYLPGGDPRPEGNRTGAGGTAAGKEAGRAAPGGPPHRTFPERPVKDLVRFVAEESRVLEPWQRDVLFMVRQEMLYFWPQMETKIMNEGWASFFHVRLMRSLDLSEADAVEFARMHAGVVQPSPYSINPYLMGLKLFESIERRWNEPTLEERERFGRRGGEGRSKIFEVRETETDVSFLRNYLTRELVEELDLYLYAQVDGRWQVVEKDWEKVRDHLVAQLTHCGVPYIVVEDGDYQGRGELLLQHRHEGLDLDARYAQKTLEHVYRLWGKPVHLATRENGKDRLHSFDGQESTVR</sequence>
<dbReference type="Proteomes" id="UP000065807">
    <property type="component" value="Chromosome"/>
</dbReference>
<protein>
    <submittedName>
        <fullName evidence="4">Stage V sporulation protein R</fullName>
    </submittedName>
</protein>
<reference evidence="5" key="2">
    <citation type="journal article" date="2016" name="Int. J. Syst. Evol. Microbiol.">
        <title>Complete genome sequence and cell structure of Limnochorda pilosa, a Gram-negative spore-former within the phylum Firmicutes.</title>
        <authorList>
            <person name="Watanabe M."/>
            <person name="Kojima H."/>
            <person name="Fukui M."/>
        </authorList>
    </citation>
    <scope>NUCLEOTIDE SEQUENCE [LARGE SCALE GENOMIC DNA]</scope>
    <source>
        <strain evidence="5">HC45</strain>
    </source>
</reference>
<dbReference type="AlphaFoldDB" id="A0A0K2SPK2"/>
<evidence type="ECO:0000256" key="1">
    <source>
        <dbReference type="SAM" id="MobiDB-lite"/>
    </source>
</evidence>
<feature type="region of interest" description="Disordered" evidence="1">
    <location>
        <begin position="166"/>
        <end position="249"/>
    </location>
</feature>
<dbReference type="KEGG" id="lpil:LIP_3233"/>
<dbReference type="InterPro" id="IPR007390">
    <property type="entry name" value="Spore_V_R"/>
</dbReference>
<dbReference type="InterPro" id="IPR056174">
    <property type="entry name" value="SpoVR_N"/>
</dbReference>
<dbReference type="RefSeq" id="WP_068140303.1">
    <property type="nucleotide sequence ID" value="NZ_AP014924.1"/>
</dbReference>
<dbReference type="Pfam" id="PF24755">
    <property type="entry name" value="SpoVR_C"/>
    <property type="match status" value="1"/>
</dbReference>